<evidence type="ECO:0000313" key="2">
    <source>
        <dbReference type="Proteomes" id="UP001341840"/>
    </source>
</evidence>
<gene>
    <name evidence="1" type="ORF">PIB30_048888</name>
</gene>
<reference evidence="1 2" key="1">
    <citation type="journal article" date="2023" name="Plants (Basel)">
        <title>Bridging the Gap: Combining Genomics and Transcriptomics Approaches to Understand Stylosanthes scabra, an Orphan Legume from the Brazilian Caatinga.</title>
        <authorList>
            <person name="Ferreira-Neto J.R.C."/>
            <person name="da Silva M.D."/>
            <person name="Binneck E."/>
            <person name="de Melo N.F."/>
            <person name="da Silva R.H."/>
            <person name="de Melo A.L.T.M."/>
            <person name="Pandolfi V."/>
            <person name="Bustamante F.O."/>
            <person name="Brasileiro-Vidal A.C."/>
            <person name="Benko-Iseppon A.M."/>
        </authorList>
    </citation>
    <scope>NUCLEOTIDE SEQUENCE [LARGE SCALE GENOMIC DNA]</scope>
    <source>
        <tissue evidence="1">Leaves</tissue>
    </source>
</reference>
<protein>
    <submittedName>
        <fullName evidence="1">Uncharacterized protein</fullName>
    </submittedName>
</protein>
<name>A0ABU6RHW5_9FABA</name>
<dbReference type="Proteomes" id="UP001341840">
    <property type="component" value="Unassembled WGS sequence"/>
</dbReference>
<dbReference type="EMBL" id="JASCZI010030532">
    <property type="protein sequence ID" value="MED6123408.1"/>
    <property type="molecule type" value="Genomic_DNA"/>
</dbReference>
<organism evidence="1 2">
    <name type="scientific">Stylosanthes scabra</name>
    <dbReference type="NCBI Taxonomy" id="79078"/>
    <lineage>
        <taxon>Eukaryota</taxon>
        <taxon>Viridiplantae</taxon>
        <taxon>Streptophyta</taxon>
        <taxon>Embryophyta</taxon>
        <taxon>Tracheophyta</taxon>
        <taxon>Spermatophyta</taxon>
        <taxon>Magnoliopsida</taxon>
        <taxon>eudicotyledons</taxon>
        <taxon>Gunneridae</taxon>
        <taxon>Pentapetalae</taxon>
        <taxon>rosids</taxon>
        <taxon>fabids</taxon>
        <taxon>Fabales</taxon>
        <taxon>Fabaceae</taxon>
        <taxon>Papilionoideae</taxon>
        <taxon>50 kb inversion clade</taxon>
        <taxon>dalbergioids sensu lato</taxon>
        <taxon>Dalbergieae</taxon>
        <taxon>Pterocarpus clade</taxon>
        <taxon>Stylosanthes</taxon>
    </lineage>
</organism>
<sequence length="156" mass="17715">MWHPPQLELTYREMRTMVDVTWVTMAHLESLQLQFQALNMLWREANNPLVEEALRGDDMDNEPAMIEGESYDDGAIVLEAIFDHGHMDGESGMANRVQDVGVRSREISWQVKRVLKRLQLADSDHKLLQNGSLRDPLACLPTISSLRSDGNNANIS</sequence>
<comment type="caution">
    <text evidence="1">The sequence shown here is derived from an EMBL/GenBank/DDBJ whole genome shotgun (WGS) entry which is preliminary data.</text>
</comment>
<evidence type="ECO:0000313" key="1">
    <source>
        <dbReference type="EMBL" id="MED6123408.1"/>
    </source>
</evidence>
<keyword evidence="2" id="KW-1185">Reference proteome</keyword>
<accession>A0ABU6RHW5</accession>
<proteinExistence type="predicted"/>